<name>A0A160ERH9_9VIRU</name>
<dbReference type="GeneID" id="80513508"/>
<accession>A0A160ERH9</accession>
<sequence length="194" mass="23281">MEINEFIDFNNLAKINYKSIICRVPDQDYKEFSSYDKISLPNKSETLFLMEKAKNSFSEYAEIKGNFIKNKYINNTTNLQVYLSKDNQFYCVNFNCNTSDEFVYFTGIFEKGTGKYFTIIYYHDMYHGADLRLCSDNYIILDDIQFWDHKHIIKNDPLNIIIKLNKRFNKFYTNIQRKINDNIDGKTNYIYYDN</sequence>
<evidence type="ECO:0000313" key="1">
    <source>
        <dbReference type="EMBL" id="ANB51146.1"/>
    </source>
</evidence>
<organism evidence="1 2">
    <name type="scientific">Powai lake megavirus</name>
    <dbReference type="NCBI Taxonomy" id="1842663"/>
    <lineage>
        <taxon>Viruses</taxon>
        <taxon>Varidnaviria</taxon>
        <taxon>Bamfordvirae</taxon>
        <taxon>Nucleocytoviricota</taxon>
        <taxon>Megaviricetes</taxon>
        <taxon>Imitervirales</taxon>
        <taxon>Mimiviridae</taxon>
        <taxon>Megamimivirinae</taxon>
        <taxon>Megavirus</taxon>
        <taxon>Megavirus powaiense</taxon>
    </lineage>
</organism>
<proteinExistence type="predicted"/>
<protein>
    <submittedName>
        <fullName evidence="1">Uncharacterized protein</fullName>
    </submittedName>
</protein>
<dbReference type="Proteomes" id="UP000241365">
    <property type="component" value="Segment"/>
</dbReference>
<keyword evidence="2" id="KW-1185">Reference proteome</keyword>
<dbReference type="KEGG" id="vg:80513508"/>
<evidence type="ECO:0000313" key="2">
    <source>
        <dbReference type="Proteomes" id="UP000241365"/>
    </source>
</evidence>
<dbReference type="RefSeq" id="YP_010776897.1">
    <property type="nucleotide sequence ID" value="NC_075034.1"/>
</dbReference>
<dbReference type="EMBL" id="KU877344">
    <property type="protein sequence ID" value="ANB51146.1"/>
    <property type="molecule type" value="Genomic_DNA"/>
</dbReference>
<reference evidence="1 2" key="1">
    <citation type="journal article" date="2016" name="Genome Announc.">
        <title>Complete Genome Sequence of a New Megavirus Family Member Isolated from an Inland Water Lake for the First Time in India.</title>
        <authorList>
            <person name="Chatterjee A."/>
            <person name="Ali F."/>
            <person name="Bange D."/>
            <person name="Kondabagil K."/>
        </authorList>
    </citation>
    <scope>NUCLEOTIDE SEQUENCE [LARGE SCALE GENOMIC DNA]</scope>
    <source>
        <strain evidence="1">1</strain>
    </source>
</reference>